<dbReference type="Pfam" id="PF00908">
    <property type="entry name" value="dTDP_sugar_isom"/>
    <property type="match status" value="1"/>
</dbReference>
<organism evidence="3 4">
    <name type="scientific">Ilumatobacter fluminis</name>
    <dbReference type="NCBI Taxonomy" id="467091"/>
    <lineage>
        <taxon>Bacteria</taxon>
        <taxon>Bacillati</taxon>
        <taxon>Actinomycetota</taxon>
        <taxon>Acidimicrobiia</taxon>
        <taxon>Acidimicrobiales</taxon>
        <taxon>Ilumatobacteraceae</taxon>
        <taxon>Ilumatobacter</taxon>
    </lineage>
</organism>
<evidence type="ECO:0000313" key="3">
    <source>
        <dbReference type="EMBL" id="TDT17855.1"/>
    </source>
</evidence>
<sequence>MEQQAGLIAGRPLAGTATRAIEVHADDRGSFAEYFVDGVDTGLDPRQWSVVRSQPGTLRGMHVHLGHDEYISPIIGHCYVGLYDLRPESPTVGEWALYELSAHDPIVLTFARGTVHGWLVDEPTVHLQATSSTYTDYGSDDNNGCHWSDPELGIPWPFEPTLVAPRAAGFGSLAELRARVLSDVRR</sequence>
<dbReference type="EMBL" id="SOAU01000001">
    <property type="protein sequence ID" value="TDT17855.1"/>
    <property type="molecule type" value="Genomic_DNA"/>
</dbReference>
<dbReference type="OrthoDB" id="9800680at2"/>
<name>A0A4R7I307_9ACTN</name>
<evidence type="ECO:0000256" key="2">
    <source>
        <dbReference type="PIRSR" id="PIRSR600888-3"/>
    </source>
</evidence>
<reference evidence="3 4" key="1">
    <citation type="submission" date="2019-03" db="EMBL/GenBank/DDBJ databases">
        <title>Sequencing the genomes of 1000 actinobacteria strains.</title>
        <authorList>
            <person name="Klenk H.-P."/>
        </authorList>
    </citation>
    <scope>NUCLEOTIDE SEQUENCE [LARGE SCALE GENOMIC DNA]</scope>
    <source>
        <strain evidence="3 4">DSM 18936</strain>
    </source>
</reference>
<dbReference type="AlphaFoldDB" id="A0A4R7I307"/>
<dbReference type="InterPro" id="IPR014710">
    <property type="entry name" value="RmlC-like_jellyroll"/>
</dbReference>
<dbReference type="InterPro" id="IPR011051">
    <property type="entry name" value="RmlC_Cupin_sf"/>
</dbReference>
<feature type="site" description="Participates in a stacking interaction with the thymidine ring of dTDP-4-oxo-6-deoxyglucose" evidence="2">
    <location>
        <position position="137"/>
    </location>
</feature>
<dbReference type="GO" id="GO:0005829">
    <property type="term" value="C:cytosol"/>
    <property type="evidence" value="ECO:0007669"/>
    <property type="project" value="TreeGrafter"/>
</dbReference>
<comment type="similarity">
    <text evidence="1">Belongs to the dTDP-4-dehydrorhamnose 3,5-epimerase family.</text>
</comment>
<accession>A0A4R7I307</accession>
<dbReference type="RefSeq" id="WP_133870112.1">
    <property type="nucleotide sequence ID" value="NZ_SOAU01000001.1"/>
</dbReference>
<dbReference type="Proteomes" id="UP000294558">
    <property type="component" value="Unassembled WGS sequence"/>
</dbReference>
<evidence type="ECO:0000256" key="1">
    <source>
        <dbReference type="ARBA" id="ARBA00010154"/>
    </source>
</evidence>
<dbReference type="GO" id="GO:0019305">
    <property type="term" value="P:dTDP-rhamnose biosynthetic process"/>
    <property type="evidence" value="ECO:0007669"/>
    <property type="project" value="TreeGrafter"/>
</dbReference>
<dbReference type="PANTHER" id="PTHR21047">
    <property type="entry name" value="DTDP-6-DEOXY-D-GLUCOSE-3,5 EPIMERASE"/>
    <property type="match status" value="1"/>
</dbReference>
<dbReference type="GO" id="GO:0000271">
    <property type="term" value="P:polysaccharide biosynthetic process"/>
    <property type="evidence" value="ECO:0007669"/>
    <property type="project" value="TreeGrafter"/>
</dbReference>
<gene>
    <name evidence="3" type="ORF">BDK89_3468</name>
</gene>
<comment type="caution">
    <text evidence="3">The sequence shown here is derived from an EMBL/GenBank/DDBJ whole genome shotgun (WGS) entry which is preliminary data.</text>
</comment>
<protein>
    <submittedName>
        <fullName evidence="3">dTDP-4-dehydrorhamnose 3,5-epimerase</fullName>
    </submittedName>
</protein>
<dbReference type="PANTHER" id="PTHR21047:SF2">
    <property type="entry name" value="THYMIDINE DIPHOSPHO-4-KETO-RHAMNOSE 3,5-EPIMERASE"/>
    <property type="match status" value="1"/>
</dbReference>
<keyword evidence="4" id="KW-1185">Reference proteome</keyword>
<dbReference type="SUPFAM" id="SSF51182">
    <property type="entry name" value="RmlC-like cupins"/>
    <property type="match status" value="1"/>
</dbReference>
<dbReference type="GO" id="GO:0008830">
    <property type="term" value="F:dTDP-4-dehydrorhamnose 3,5-epimerase activity"/>
    <property type="evidence" value="ECO:0007669"/>
    <property type="project" value="InterPro"/>
</dbReference>
<proteinExistence type="inferred from homology"/>
<dbReference type="Gene3D" id="2.60.120.10">
    <property type="entry name" value="Jelly Rolls"/>
    <property type="match status" value="1"/>
</dbReference>
<evidence type="ECO:0000313" key="4">
    <source>
        <dbReference type="Proteomes" id="UP000294558"/>
    </source>
</evidence>
<dbReference type="InterPro" id="IPR000888">
    <property type="entry name" value="RmlC-like"/>
</dbReference>